<evidence type="ECO:0000256" key="1">
    <source>
        <dbReference type="ARBA" id="ARBA00009023"/>
    </source>
</evidence>
<sequence>MSVEIESFATRRTVLGALATSPLWMSSAWAQPNNLKISHQFPGGSIARGDFRDRLCRMFASEVEKRTRGGVKFSIYPDSTMMQPGAQFGALRSGKLDMALVPLSYAGAEAPEANIGLMPALVTSYEQGYGWRNAPVGRELSRILGEQGLVIVSWIWQAGGVASRGDPIIAPEDARGLKVRGGSREMDMLLQNAGATVVNMPSNEIYNALRSGALDAALTSSTSLISFRLQETARSLTTARAGSYWFMFEPLLMSRSVFERLTKAQQQAVMTVGADLEKFAMNSARMDDAEVATVYRGVGARVVDLNPDALRGWQEVARNTAWKDFAARNSNCAKLMALAEQSIAAI</sequence>
<evidence type="ECO:0000313" key="4">
    <source>
        <dbReference type="EMBL" id="MBB6133032.1"/>
    </source>
</evidence>
<comment type="caution">
    <text evidence="4">The sequence shown here is derived from an EMBL/GenBank/DDBJ whole genome shotgun (WGS) entry which is preliminary data.</text>
</comment>
<dbReference type="Gene3D" id="3.40.190.170">
    <property type="entry name" value="Bacterial extracellular solute-binding protein, family 7"/>
    <property type="match status" value="1"/>
</dbReference>
<keyword evidence="2" id="KW-0813">Transport</keyword>
<dbReference type="Proteomes" id="UP000540787">
    <property type="component" value="Unassembled WGS sequence"/>
</dbReference>
<protein>
    <submittedName>
        <fullName evidence="4">TRAP-type C4-dicarboxylate transport system substrate-binding protein</fullName>
    </submittedName>
</protein>
<name>A0A7X0CCR1_9BURK</name>
<dbReference type="InterPro" id="IPR018389">
    <property type="entry name" value="DctP_fam"/>
</dbReference>
<comment type="similarity">
    <text evidence="1">Belongs to the bacterial solute-binding protein 7 family.</text>
</comment>
<dbReference type="PANTHER" id="PTHR33376:SF7">
    <property type="entry name" value="C4-DICARBOXYLATE-BINDING PROTEIN DCTB"/>
    <property type="match status" value="1"/>
</dbReference>
<keyword evidence="3" id="KW-0732">Signal</keyword>
<reference evidence="4 5" key="1">
    <citation type="submission" date="2020-08" db="EMBL/GenBank/DDBJ databases">
        <title>The Agave Microbiome: Exploring the role of microbial communities in plant adaptations to desert environments.</title>
        <authorList>
            <person name="Partida-Martinez L.P."/>
        </authorList>
    </citation>
    <scope>NUCLEOTIDE SEQUENCE [LARGE SCALE GENOMIC DNA]</scope>
    <source>
        <strain evidence="4 5">AT3.2</strain>
    </source>
</reference>
<dbReference type="RefSeq" id="WP_183552105.1">
    <property type="nucleotide sequence ID" value="NZ_JACHBX010000001.1"/>
</dbReference>
<accession>A0A7X0CCR1</accession>
<dbReference type="Pfam" id="PF03480">
    <property type="entry name" value="DctP"/>
    <property type="match status" value="1"/>
</dbReference>
<proteinExistence type="inferred from homology"/>
<organism evidence="4 5">
    <name type="scientific">Massilia aurea</name>
    <dbReference type="NCBI Taxonomy" id="373040"/>
    <lineage>
        <taxon>Bacteria</taxon>
        <taxon>Pseudomonadati</taxon>
        <taxon>Pseudomonadota</taxon>
        <taxon>Betaproteobacteria</taxon>
        <taxon>Burkholderiales</taxon>
        <taxon>Oxalobacteraceae</taxon>
        <taxon>Telluria group</taxon>
        <taxon>Massilia</taxon>
    </lineage>
</organism>
<dbReference type="NCBIfam" id="NF037995">
    <property type="entry name" value="TRAP_S1"/>
    <property type="match status" value="1"/>
</dbReference>
<dbReference type="GO" id="GO:0015740">
    <property type="term" value="P:C4-dicarboxylate transport"/>
    <property type="evidence" value="ECO:0007669"/>
    <property type="project" value="TreeGrafter"/>
</dbReference>
<evidence type="ECO:0000313" key="5">
    <source>
        <dbReference type="Proteomes" id="UP000540787"/>
    </source>
</evidence>
<evidence type="ECO:0000256" key="3">
    <source>
        <dbReference type="ARBA" id="ARBA00022729"/>
    </source>
</evidence>
<dbReference type="EMBL" id="JACHBX010000001">
    <property type="protein sequence ID" value="MBB6133032.1"/>
    <property type="molecule type" value="Genomic_DNA"/>
</dbReference>
<keyword evidence="5" id="KW-1185">Reference proteome</keyword>
<dbReference type="GO" id="GO:0055085">
    <property type="term" value="P:transmembrane transport"/>
    <property type="evidence" value="ECO:0007669"/>
    <property type="project" value="InterPro"/>
</dbReference>
<dbReference type="PANTHER" id="PTHR33376">
    <property type="match status" value="1"/>
</dbReference>
<dbReference type="SUPFAM" id="SSF53850">
    <property type="entry name" value="Periplasmic binding protein-like II"/>
    <property type="match status" value="1"/>
</dbReference>
<dbReference type="AlphaFoldDB" id="A0A7X0CCR1"/>
<dbReference type="InterPro" id="IPR038404">
    <property type="entry name" value="TRAP_DctP_sf"/>
</dbReference>
<evidence type="ECO:0000256" key="2">
    <source>
        <dbReference type="ARBA" id="ARBA00022448"/>
    </source>
</evidence>
<gene>
    <name evidence="4" type="ORF">HD842_001143</name>
</gene>